<evidence type="ECO:0000256" key="6">
    <source>
        <dbReference type="SAM" id="Phobius"/>
    </source>
</evidence>
<dbReference type="GO" id="GO:0016020">
    <property type="term" value="C:membrane"/>
    <property type="evidence" value="ECO:0007669"/>
    <property type="project" value="UniProtKB-SubCell"/>
</dbReference>
<name>A0AAE1U1C4_9EUCA</name>
<evidence type="ECO:0000256" key="5">
    <source>
        <dbReference type="SAM" id="MobiDB-lite"/>
    </source>
</evidence>
<sequence length="815" mass="91631">MSTSGPLVRLKDDGDSQPFTSSLPHHTMRQVTTHNGEIHRESNYNVGELVVPGRRNIAVEIKADEKYVSREFKTDEREVSGEFKRVKREVSVEFKAQKDLKVREKYTSEETKETTIFEAIKGDPSGKIGSVSGKEGSSAGSAPPSRHRGSLVREARSSGATTTPSAQPIIPPSHQPSRPSVLPSLLACHTISSSTDFTHARVMVVDRCPEGTPNTLASRCSRQLETTKSYTYLLDLPVFSATLGLGYTNVYCAICHGDTHLHNITKTVSCNFNITIVSHLANMTYHPGELMWSGLEMDANDEGNDSLNLSGKGEQEPGECHIKINIPDDVGRGCESDVVSSCPDNNTAEENITCSSHTHYVQVRNTVYMNRECALCHGEPESLIGCLGKSLLGVGRERYQPASLLNLFIVDGDCTENQVWDVLYLQCEDVFCGSLFTLRDGVCVRNNNTINEYEGKSYLNSSCYTWDYKREFSVMYPNKSIYLNHTHLTYDFGEYEFNASRITVCRPEGKWTPIMSIISSVLISISLTYKIKSRRVFIQYSIYAWSVPLLGALVAGLVDQLSPADSFFTPQFGTSVCWFNNAWGLFVFFTLPSGLVIMANMVFYGRSVFSIYKQMKSGEMASSTVRRNNSFDKNKSKSEKERDRFLKYSLTKKNGDSSSPRCAERIRERIQRRLHAQKKQQVRLLLYCKLALTMGLTWVFAFVSMHTRSIICEYLFLICNGLQGTFIFICFDMKKKVWEELRWEIGKRFNMSVASGTFGSSSSTTKTNLTTMSSQTSYKYRWSSTRLQDGSYRYSAASQGHSEIRSSQEREISGV</sequence>
<comment type="caution">
    <text evidence="8">The sequence shown here is derived from an EMBL/GenBank/DDBJ whole genome shotgun (WGS) entry which is preliminary data.</text>
</comment>
<dbReference type="InterPro" id="IPR017981">
    <property type="entry name" value="GPCR_2-like_7TM"/>
</dbReference>
<feature type="region of interest" description="Disordered" evidence="5">
    <location>
        <begin position="623"/>
        <end position="642"/>
    </location>
</feature>
<dbReference type="CDD" id="cd15039">
    <property type="entry name" value="7tmB3_Methuselah-like"/>
    <property type="match status" value="1"/>
</dbReference>
<organism evidence="8 9">
    <name type="scientific">Petrolisthes manimaculis</name>
    <dbReference type="NCBI Taxonomy" id="1843537"/>
    <lineage>
        <taxon>Eukaryota</taxon>
        <taxon>Metazoa</taxon>
        <taxon>Ecdysozoa</taxon>
        <taxon>Arthropoda</taxon>
        <taxon>Crustacea</taxon>
        <taxon>Multicrustacea</taxon>
        <taxon>Malacostraca</taxon>
        <taxon>Eumalacostraca</taxon>
        <taxon>Eucarida</taxon>
        <taxon>Decapoda</taxon>
        <taxon>Pleocyemata</taxon>
        <taxon>Anomura</taxon>
        <taxon>Galatheoidea</taxon>
        <taxon>Porcellanidae</taxon>
        <taxon>Petrolisthes</taxon>
    </lineage>
</organism>
<feature type="transmembrane region" description="Helical" evidence="6">
    <location>
        <begin position="582"/>
        <end position="605"/>
    </location>
</feature>
<dbReference type="Gene3D" id="1.20.1070.10">
    <property type="entry name" value="Rhodopsin 7-helix transmembrane proteins"/>
    <property type="match status" value="1"/>
</dbReference>
<feature type="compositionally biased region" description="Basic and acidic residues" evidence="5">
    <location>
        <begin position="629"/>
        <end position="642"/>
    </location>
</feature>
<dbReference type="GO" id="GO:0004930">
    <property type="term" value="F:G protein-coupled receptor activity"/>
    <property type="evidence" value="ECO:0007669"/>
    <property type="project" value="InterPro"/>
</dbReference>
<evidence type="ECO:0000256" key="1">
    <source>
        <dbReference type="ARBA" id="ARBA00004141"/>
    </source>
</evidence>
<evidence type="ECO:0000256" key="3">
    <source>
        <dbReference type="ARBA" id="ARBA00022989"/>
    </source>
</evidence>
<dbReference type="AlphaFoldDB" id="A0AAE1U1C4"/>
<dbReference type="GO" id="GO:0007166">
    <property type="term" value="P:cell surface receptor signaling pathway"/>
    <property type="evidence" value="ECO:0007669"/>
    <property type="project" value="InterPro"/>
</dbReference>
<dbReference type="EMBL" id="JAWZYT010002693">
    <property type="protein sequence ID" value="KAK4302675.1"/>
    <property type="molecule type" value="Genomic_DNA"/>
</dbReference>
<dbReference type="InterPro" id="IPR000832">
    <property type="entry name" value="GPCR_2_secretin-like"/>
</dbReference>
<keyword evidence="3 6" id="KW-1133">Transmembrane helix</keyword>
<evidence type="ECO:0000256" key="4">
    <source>
        <dbReference type="ARBA" id="ARBA00023136"/>
    </source>
</evidence>
<dbReference type="Proteomes" id="UP001292094">
    <property type="component" value="Unassembled WGS sequence"/>
</dbReference>
<comment type="subcellular location">
    <subcellularLocation>
        <location evidence="1">Membrane</location>
        <topology evidence="1">Multi-pass membrane protein</topology>
    </subcellularLocation>
</comment>
<gene>
    <name evidence="8" type="ORF">Pmani_025254</name>
</gene>
<feature type="region of interest" description="Disordered" evidence="5">
    <location>
        <begin position="1"/>
        <end position="25"/>
    </location>
</feature>
<feature type="transmembrane region" description="Helical" evidence="6">
    <location>
        <begin position="541"/>
        <end position="562"/>
    </location>
</feature>
<feature type="transmembrane region" description="Helical" evidence="6">
    <location>
        <begin position="682"/>
        <end position="702"/>
    </location>
</feature>
<keyword evidence="2 6" id="KW-0812">Transmembrane</keyword>
<evidence type="ECO:0000259" key="7">
    <source>
        <dbReference type="PROSITE" id="PS50261"/>
    </source>
</evidence>
<evidence type="ECO:0000313" key="8">
    <source>
        <dbReference type="EMBL" id="KAK4302675.1"/>
    </source>
</evidence>
<accession>A0AAE1U1C4</accession>
<protein>
    <recommendedName>
        <fullName evidence="7">G-protein coupled receptors family 2 profile 2 domain-containing protein</fullName>
    </recommendedName>
</protein>
<evidence type="ECO:0000256" key="2">
    <source>
        <dbReference type="ARBA" id="ARBA00022692"/>
    </source>
</evidence>
<feature type="domain" description="G-protein coupled receptors family 2 profile 2" evidence="7">
    <location>
        <begin position="511"/>
        <end position="735"/>
    </location>
</feature>
<dbReference type="InterPro" id="IPR053231">
    <property type="entry name" value="GPCR_LN-TM7"/>
</dbReference>
<reference evidence="8" key="1">
    <citation type="submission" date="2023-11" db="EMBL/GenBank/DDBJ databases">
        <title>Genome assemblies of two species of porcelain crab, Petrolisthes cinctipes and Petrolisthes manimaculis (Anomura: Porcellanidae).</title>
        <authorList>
            <person name="Angst P."/>
        </authorList>
    </citation>
    <scope>NUCLEOTIDE SEQUENCE</scope>
    <source>
        <strain evidence="8">PB745_02</strain>
        <tissue evidence="8">Gill</tissue>
    </source>
</reference>
<evidence type="ECO:0000313" key="9">
    <source>
        <dbReference type="Proteomes" id="UP001292094"/>
    </source>
</evidence>
<keyword evidence="9" id="KW-1185">Reference proteome</keyword>
<feature type="transmembrane region" description="Helical" evidence="6">
    <location>
        <begin position="714"/>
        <end position="733"/>
    </location>
</feature>
<feature type="transmembrane region" description="Helical" evidence="6">
    <location>
        <begin position="511"/>
        <end position="529"/>
    </location>
</feature>
<keyword evidence="4 6" id="KW-0472">Membrane</keyword>
<feature type="region of interest" description="Disordered" evidence="5">
    <location>
        <begin position="121"/>
        <end position="180"/>
    </location>
</feature>
<dbReference type="Pfam" id="PF00002">
    <property type="entry name" value="7tm_2"/>
    <property type="match status" value="1"/>
</dbReference>
<dbReference type="PANTHER" id="PTHR45902:SF1">
    <property type="entry name" value="LATROPHILIN RECEPTOR-LIKE PROTEIN A"/>
    <property type="match status" value="1"/>
</dbReference>
<dbReference type="PANTHER" id="PTHR45902">
    <property type="entry name" value="LATROPHILIN RECEPTOR-LIKE PROTEIN A"/>
    <property type="match status" value="1"/>
</dbReference>
<dbReference type="PROSITE" id="PS50261">
    <property type="entry name" value="G_PROTEIN_RECEP_F2_4"/>
    <property type="match status" value="1"/>
</dbReference>
<proteinExistence type="predicted"/>